<keyword evidence="2" id="KW-0560">Oxidoreductase</keyword>
<reference evidence="4 5" key="1">
    <citation type="submission" date="2016-04" db="EMBL/GenBank/DDBJ databases">
        <title>A degradative enzymes factory behind the ericoid mycorrhizal symbiosis.</title>
        <authorList>
            <consortium name="DOE Joint Genome Institute"/>
            <person name="Martino E."/>
            <person name="Morin E."/>
            <person name="Grelet G."/>
            <person name="Kuo A."/>
            <person name="Kohler A."/>
            <person name="Daghino S."/>
            <person name="Barry K."/>
            <person name="Choi C."/>
            <person name="Cichocki N."/>
            <person name="Clum A."/>
            <person name="Copeland A."/>
            <person name="Hainaut M."/>
            <person name="Haridas S."/>
            <person name="Labutti K."/>
            <person name="Lindquist E."/>
            <person name="Lipzen A."/>
            <person name="Khouja H.-R."/>
            <person name="Murat C."/>
            <person name="Ohm R."/>
            <person name="Olson A."/>
            <person name="Spatafora J."/>
            <person name="Veneault-Fourrey C."/>
            <person name="Henrissat B."/>
            <person name="Grigoriev I."/>
            <person name="Martin F."/>
            <person name="Perotto S."/>
        </authorList>
    </citation>
    <scope>NUCLEOTIDE SEQUENCE [LARGE SCALE GENOMIC DNA]</scope>
    <source>
        <strain evidence="4 5">F</strain>
    </source>
</reference>
<dbReference type="Proteomes" id="UP000235786">
    <property type="component" value="Unassembled WGS sequence"/>
</dbReference>
<dbReference type="InterPro" id="IPR002347">
    <property type="entry name" value="SDR_fam"/>
</dbReference>
<feature type="region of interest" description="Disordered" evidence="3">
    <location>
        <begin position="1"/>
        <end position="23"/>
    </location>
</feature>
<evidence type="ECO:0000256" key="3">
    <source>
        <dbReference type="SAM" id="MobiDB-lite"/>
    </source>
</evidence>
<organism evidence="4 5">
    <name type="scientific">Hyaloscypha variabilis (strain UAMH 11265 / GT02V1 / F)</name>
    <name type="common">Meliniomyces variabilis</name>
    <dbReference type="NCBI Taxonomy" id="1149755"/>
    <lineage>
        <taxon>Eukaryota</taxon>
        <taxon>Fungi</taxon>
        <taxon>Dikarya</taxon>
        <taxon>Ascomycota</taxon>
        <taxon>Pezizomycotina</taxon>
        <taxon>Leotiomycetes</taxon>
        <taxon>Helotiales</taxon>
        <taxon>Hyaloscyphaceae</taxon>
        <taxon>Hyaloscypha</taxon>
        <taxon>Hyaloscypha variabilis</taxon>
    </lineage>
</organism>
<dbReference type="OrthoDB" id="191139at2759"/>
<dbReference type="SUPFAM" id="SSF51735">
    <property type="entry name" value="NAD(P)-binding Rossmann-fold domains"/>
    <property type="match status" value="1"/>
</dbReference>
<sequence>MALISSRYAPAHISPKGPGDARPTALQVVKDEGLLDGLSGKTVLVTGANDTTGLETARALHMTGAKVFITTRSVEKNATAVQSIIDSNGGEKGGIEAITMELGDLSSVRTAAREFLSKSDKLNILVCNAGVFAQSLERTAEGFEKDFGVNHMGHFVLFQEIRATLLASSTPSFNSRVVMVASTGHRMSEIHFDDVNFEHRAWDPVLAYAQSKTANIYMANYIDRTYGRHGLHAWSVQPGGIASNLVGSEEAKQALYNNPAVFPYVKTTTQGAATSVWAAVAKDLEGKGGKFLESMQEIGVWTGPEEKRVDWTDSGYAPYAYSEEKENKLWELSEKLIKYPSSL</sequence>
<dbReference type="Pfam" id="PF00106">
    <property type="entry name" value="adh_short"/>
    <property type="match status" value="1"/>
</dbReference>
<keyword evidence="5" id="KW-1185">Reference proteome</keyword>
<dbReference type="GO" id="GO:0016491">
    <property type="term" value="F:oxidoreductase activity"/>
    <property type="evidence" value="ECO:0007669"/>
    <property type="project" value="UniProtKB-KW"/>
</dbReference>
<evidence type="ECO:0000256" key="1">
    <source>
        <dbReference type="ARBA" id="ARBA00006484"/>
    </source>
</evidence>
<proteinExistence type="inferred from homology"/>
<dbReference type="PANTHER" id="PTHR24320">
    <property type="entry name" value="RETINOL DEHYDROGENASE"/>
    <property type="match status" value="1"/>
</dbReference>
<dbReference type="PANTHER" id="PTHR24320:SF272">
    <property type="entry name" value="NAD(P)-BINDING ROSSMANN-FOLD SUPERFAMILY PROTEIN"/>
    <property type="match status" value="1"/>
</dbReference>
<evidence type="ECO:0000313" key="4">
    <source>
        <dbReference type="EMBL" id="PMD37748.1"/>
    </source>
</evidence>
<name>A0A2J6RGW6_HYAVF</name>
<dbReference type="EMBL" id="KZ613949">
    <property type="protein sequence ID" value="PMD37748.1"/>
    <property type="molecule type" value="Genomic_DNA"/>
</dbReference>
<evidence type="ECO:0000256" key="2">
    <source>
        <dbReference type="ARBA" id="ARBA00023002"/>
    </source>
</evidence>
<dbReference type="InterPro" id="IPR036291">
    <property type="entry name" value="NAD(P)-bd_dom_sf"/>
</dbReference>
<comment type="similarity">
    <text evidence="1">Belongs to the short-chain dehydrogenases/reductases (SDR) family.</text>
</comment>
<dbReference type="PRINTS" id="PR00081">
    <property type="entry name" value="GDHRDH"/>
</dbReference>
<gene>
    <name evidence="4" type="ORF">L207DRAFT_636380</name>
</gene>
<dbReference type="Gene3D" id="3.40.50.720">
    <property type="entry name" value="NAD(P)-binding Rossmann-like Domain"/>
    <property type="match status" value="1"/>
</dbReference>
<evidence type="ECO:0000313" key="5">
    <source>
        <dbReference type="Proteomes" id="UP000235786"/>
    </source>
</evidence>
<dbReference type="AlphaFoldDB" id="A0A2J6RGW6"/>
<dbReference type="STRING" id="1149755.A0A2J6RGW6"/>
<accession>A0A2J6RGW6</accession>
<protein>
    <submittedName>
        <fullName evidence="4">NAD(P)-binding protein</fullName>
    </submittedName>
</protein>